<dbReference type="SMART" id="SM00267">
    <property type="entry name" value="GGDEF"/>
    <property type="match status" value="1"/>
</dbReference>
<organism evidence="5 6">
    <name type="scientific">Methylomicrobium album BG8</name>
    <dbReference type="NCBI Taxonomy" id="686340"/>
    <lineage>
        <taxon>Bacteria</taxon>
        <taxon>Pseudomonadati</taxon>
        <taxon>Pseudomonadota</taxon>
        <taxon>Gammaproteobacteria</taxon>
        <taxon>Methylococcales</taxon>
        <taxon>Methylococcaceae</taxon>
        <taxon>Methylomicrobium</taxon>
    </lineage>
</organism>
<dbReference type="NCBIfam" id="TIGR00254">
    <property type="entry name" value="GGDEF"/>
    <property type="match status" value="1"/>
</dbReference>
<dbReference type="InterPro" id="IPR029787">
    <property type="entry name" value="Nucleotide_cyclase"/>
</dbReference>
<evidence type="ECO:0000256" key="3">
    <source>
        <dbReference type="ARBA" id="ARBA00034247"/>
    </source>
</evidence>
<dbReference type="GO" id="GO:0005886">
    <property type="term" value="C:plasma membrane"/>
    <property type="evidence" value="ECO:0007669"/>
    <property type="project" value="TreeGrafter"/>
</dbReference>
<dbReference type="InterPro" id="IPR000160">
    <property type="entry name" value="GGDEF_dom"/>
</dbReference>
<dbReference type="InterPro" id="IPR029016">
    <property type="entry name" value="GAF-like_dom_sf"/>
</dbReference>
<dbReference type="GO" id="GO:0043709">
    <property type="term" value="P:cell adhesion involved in single-species biofilm formation"/>
    <property type="evidence" value="ECO:0007669"/>
    <property type="project" value="TreeGrafter"/>
</dbReference>
<dbReference type="PANTHER" id="PTHR45138">
    <property type="entry name" value="REGULATORY COMPONENTS OF SENSORY TRANSDUCTION SYSTEM"/>
    <property type="match status" value="1"/>
</dbReference>
<dbReference type="GO" id="GO:0052621">
    <property type="term" value="F:diguanylate cyclase activity"/>
    <property type="evidence" value="ECO:0007669"/>
    <property type="project" value="UniProtKB-EC"/>
</dbReference>
<dbReference type="InterPro" id="IPR050469">
    <property type="entry name" value="Diguanylate_Cyclase"/>
</dbReference>
<accession>H8GP34</accession>
<evidence type="ECO:0000256" key="2">
    <source>
        <dbReference type="ARBA" id="ARBA00012528"/>
    </source>
</evidence>
<dbReference type="HOGENOM" id="CLU_000445_11_24_6"/>
<reference evidence="5 6" key="1">
    <citation type="journal article" date="2013" name="Genome Announc.">
        <title>Genome Sequence of the Obligate Gammaproteobacterial Methanotroph Methylomicrobium album Strain BG8.</title>
        <authorList>
            <person name="Kits K.D."/>
            <person name="Kalyuzhnaya M.G."/>
            <person name="Klotz M.G."/>
            <person name="Jetten M.S."/>
            <person name="Op den Camp H.J."/>
            <person name="Vuilleumier S."/>
            <person name="Bringel F."/>
            <person name="Dispirito A.A."/>
            <person name="Murrell J.C."/>
            <person name="Bruce D."/>
            <person name="Cheng J.F."/>
            <person name="Copeland A."/>
            <person name="Goodwin L."/>
            <person name="Hauser L."/>
            <person name="Lajus A."/>
            <person name="Land M.L."/>
            <person name="Lapidus A."/>
            <person name="Lucas S."/>
            <person name="Medigue C."/>
            <person name="Pitluck S."/>
            <person name="Woyke T."/>
            <person name="Zeytun A."/>
            <person name="Stein L.Y."/>
        </authorList>
    </citation>
    <scope>NUCLEOTIDE SEQUENCE [LARGE SCALE GENOMIC DNA]</scope>
    <source>
        <strain evidence="5 6">BG8</strain>
    </source>
</reference>
<dbReference type="SUPFAM" id="SSF55781">
    <property type="entry name" value="GAF domain-like"/>
    <property type="match status" value="1"/>
</dbReference>
<comment type="cofactor">
    <cofactor evidence="1">
        <name>Mg(2+)</name>
        <dbReference type="ChEBI" id="CHEBI:18420"/>
    </cofactor>
</comment>
<evidence type="ECO:0000259" key="4">
    <source>
        <dbReference type="PROSITE" id="PS50887"/>
    </source>
</evidence>
<dbReference type="PROSITE" id="PS50887">
    <property type="entry name" value="GGDEF"/>
    <property type="match status" value="1"/>
</dbReference>
<dbReference type="Pfam" id="PF00990">
    <property type="entry name" value="GGDEF"/>
    <property type="match status" value="1"/>
</dbReference>
<dbReference type="FunFam" id="3.30.70.270:FF:000001">
    <property type="entry name" value="Diguanylate cyclase domain protein"/>
    <property type="match status" value="1"/>
</dbReference>
<dbReference type="eggNOG" id="COG3159">
    <property type="taxonomic scope" value="Bacteria"/>
</dbReference>
<dbReference type="RefSeq" id="WP_005371618.1">
    <property type="nucleotide sequence ID" value="NZ_CM001475.1"/>
</dbReference>
<evidence type="ECO:0000313" key="6">
    <source>
        <dbReference type="Proteomes" id="UP000005090"/>
    </source>
</evidence>
<name>H8GP34_METAL</name>
<dbReference type="AlphaFoldDB" id="H8GP34"/>
<dbReference type="EC" id="2.7.7.65" evidence="2"/>
<dbReference type="GO" id="GO:1902201">
    <property type="term" value="P:negative regulation of bacterial-type flagellum-dependent cell motility"/>
    <property type="evidence" value="ECO:0007669"/>
    <property type="project" value="TreeGrafter"/>
</dbReference>
<protein>
    <recommendedName>
        <fullName evidence="2">diguanylate cyclase</fullName>
        <ecNumber evidence="2">2.7.7.65</ecNumber>
    </recommendedName>
</protein>
<dbReference type="CDD" id="cd01949">
    <property type="entry name" value="GGDEF"/>
    <property type="match status" value="1"/>
</dbReference>
<evidence type="ECO:0000256" key="1">
    <source>
        <dbReference type="ARBA" id="ARBA00001946"/>
    </source>
</evidence>
<dbReference type="Gene3D" id="3.30.70.270">
    <property type="match status" value="1"/>
</dbReference>
<feature type="domain" description="GGDEF" evidence="4">
    <location>
        <begin position="226"/>
        <end position="366"/>
    </location>
</feature>
<proteinExistence type="predicted"/>
<gene>
    <name evidence="5" type="ORF">Metal_1854</name>
</gene>
<dbReference type="Proteomes" id="UP000005090">
    <property type="component" value="Chromosome"/>
</dbReference>
<dbReference type="PANTHER" id="PTHR45138:SF9">
    <property type="entry name" value="DIGUANYLATE CYCLASE DGCM-RELATED"/>
    <property type="match status" value="1"/>
</dbReference>
<comment type="catalytic activity">
    <reaction evidence="3">
        <text>2 GTP = 3',3'-c-di-GMP + 2 diphosphate</text>
        <dbReference type="Rhea" id="RHEA:24898"/>
        <dbReference type="ChEBI" id="CHEBI:33019"/>
        <dbReference type="ChEBI" id="CHEBI:37565"/>
        <dbReference type="ChEBI" id="CHEBI:58805"/>
        <dbReference type="EC" id="2.7.7.65"/>
    </reaction>
</comment>
<sequence>MLENDLTTDLIVLESHISGLFDSIRKGSSMLKDFQTFEMRLFDQSSLGEMIRYILDSAKAVFDLDQVTLCLLDESGELSQLLAEESFDPAHHRRLTLLCDKELFSVKFGYVLHSYLGSFVQEHFGHFFVSDAIPLAHIAIIPLYQRGEYLGTLNLGSSRPGRFFGSITDDFLAHLSMVVGICLENRLNIETIRRTSYVDTLTGVNNRRFLEQRIGEEVARCQRNSDPLTCLFLDIDHFKSVNDKYGHLAGDSVLSIVAKAIKNQLRNNDVLARYGGEEFVVLLSNIDQSTGCEIAERIRRNVQSLKITFSEITIPVTLSIGLTTYRSDRRDPLTIAEAASCLINTADSALYQAKNNGRNRIEYHDIPRDRPFALLKA</sequence>
<dbReference type="EMBL" id="CM001475">
    <property type="protein sequence ID" value="EIC29620.1"/>
    <property type="molecule type" value="Genomic_DNA"/>
</dbReference>
<dbReference type="InterPro" id="IPR043128">
    <property type="entry name" value="Rev_trsase/Diguanyl_cyclase"/>
</dbReference>
<keyword evidence="6" id="KW-1185">Reference proteome</keyword>
<dbReference type="eggNOG" id="COG3706">
    <property type="taxonomic scope" value="Bacteria"/>
</dbReference>
<evidence type="ECO:0000313" key="5">
    <source>
        <dbReference type="EMBL" id="EIC29620.1"/>
    </source>
</evidence>
<dbReference type="Gene3D" id="3.30.450.40">
    <property type="match status" value="1"/>
</dbReference>
<dbReference type="SUPFAM" id="SSF55073">
    <property type="entry name" value="Nucleotide cyclase"/>
    <property type="match status" value="1"/>
</dbReference>
<dbReference type="STRING" id="686340.Metal_1854"/>